<dbReference type="HOGENOM" id="CLU_2433782_0_0_2"/>
<dbReference type="Proteomes" id="UP000001903">
    <property type="component" value="Plasmid pHTUR02"/>
</dbReference>
<dbReference type="AlphaFoldDB" id="D2S1V4"/>
<evidence type="ECO:0000256" key="1">
    <source>
        <dbReference type="SAM" id="MobiDB-lite"/>
    </source>
</evidence>
<evidence type="ECO:0000313" key="3">
    <source>
        <dbReference type="Proteomes" id="UP000001903"/>
    </source>
</evidence>
<keyword evidence="3" id="KW-1185">Reference proteome</keyword>
<gene>
    <name evidence="2" type="ordered locus">Htur_4550</name>
</gene>
<accession>D2S1V4</accession>
<sequence length="90" mass="10037">MGLVQNVVRWYKLNHGVGKQMLDRGAELLSCPHCHEETPIFRSSYDSLGNPLSFSVCLWCDGLVEYSDGVSQPHAPYATARDLQGDRPES</sequence>
<feature type="region of interest" description="Disordered" evidence="1">
    <location>
        <begin position="70"/>
        <end position="90"/>
    </location>
</feature>
<keyword evidence="2" id="KW-0614">Plasmid</keyword>
<name>D2S1V4_HALTV</name>
<reference evidence="2 3" key="1">
    <citation type="journal article" date="2010" name="Stand. Genomic Sci.">
        <title>Complete genome sequence of Haloterrigena turkmenica type strain (4k).</title>
        <authorList>
            <person name="Saunders E."/>
            <person name="Tindall B.J."/>
            <person name="Fahnrich R."/>
            <person name="Lapidus A."/>
            <person name="Copeland A."/>
            <person name="Del Rio T.G."/>
            <person name="Lucas S."/>
            <person name="Chen F."/>
            <person name="Tice H."/>
            <person name="Cheng J.F."/>
            <person name="Han C."/>
            <person name="Detter J.C."/>
            <person name="Bruce D."/>
            <person name="Goodwin L."/>
            <person name="Chain P."/>
            <person name="Pitluck S."/>
            <person name="Pati A."/>
            <person name="Ivanova N."/>
            <person name="Mavromatis K."/>
            <person name="Chen A."/>
            <person name="Palaniappan K."/>
            <person name="Land M."/>
            <person name="Hauser L."/>
            <person name="Chang Y.J."/>
            <person name="Jeffries C.D."/>
            <person name="Brettin T."/>
            <person name="Rohde M."/>
            <person name="Goker M."/>
            <person name="Bristow J."/>
            <person name="Eisen J.A."/>
            <person name="Markowitz V."/>
            <person name="Hugenholtz P."/>
            <person name="Klenk H.P."/>
            <person name="Kyrpides N.C."/>
        </authorList>
    </citation>
    <scope>NUCLEOTIDE SEQUENCE [LARGE SCALE GENOMIC DNA]</scope>
    <source>
        <strain evidence="3">ATCC 51198 / DSM 5511 / JCM 9101 / NCIMB 13204 / VKM B-1734 / 4k</strain>
    </source>
</reference>
<proteinExistence type="predicted"/>
<dbReference type="EMBL" id="CP001862">
    <property type="protein sequence ID" value="ADB63351.1"/>
    <property type="molecule type" value="Genomic_DNA"/>
</dbReference>
<geneLocation type="plasmid" evidence="2 3">
    <name>pHTUR02</name>
</geneLocation>
<dbReference type="KEGG" id="htu:Htur_4550"/>
<organism evidence="2 3">
    <name type="scientific">Haloterrigena turkmenica (strain ATCC 51198 / DSM 5511 / JCM 9101 / NCIMB 13204 / VKM B-1734 / 4k)</name>
    <name type="common">Halococcus turkmenicus</name>
    <dbReference type="NCBI Taxonomy" id="543526"/>
    <lineage>
        <taxon>Archaea</taxon>
        <taxon>Methanobacteriati</taxon>
        <taxon>Methanobacteriota</taxon>
        <taxon>Stenosarchaea group</taxon>
        <taxon>Halobacteria</taxon>
        <taxon>Halobacteriales</taxon>
        <taxon>Natrialbaceae</taxon>
        <taxon>Haloterrigena</taxon>
    </lineage>
</organism>
<protein>
    <submittedName>
        <fullName evidence="2">Uncharacterized protein</fullName>
    </submittedName>
</protein>
<evidence type="ECO:0000313" key="2">
    <source>
        <dbReference type="EMBL" id="ADB63351.1"/>
    </source>
</evidence>